<dbReference type="InterPro" id="IPR001343">
    <property type="entry name" value="Hemolysn_Ca-bd"/>
</dbReference>
<dbReference type="PROSITE" id="PS00330">
    <property type="entry name" value="HEMOLYSIN_CALCIUM"/>
    <property type="match status" value="1"/>
</dbReference>
<evidence type="ECO:0000313" key="4">
    <source>
        <dbReference type="Proteomes" id="UP000680348"/>
    </source>
</evidence>
<dbReference type="GO" id="GO:0005509">
    <property type="term" value="F:calcium ion binding"/>
    <property type="evidence" value="ECO:0007669"/>
    <property type="project" value="InterPro"/>
</dbReference>
<keyword evidence="2" id="KW-0964">Secreted</keyword>
<protein>
    <recommendedName>
        <fullName evidence="5">Calcium-binding protein</fullName>
    </recommendedName>
</protein>
<evidence type="ECO:0008006" key="5">
    <source>
        <dbReference type="Google" id="ProtNLM"/>
    </source>
</evidence>
<accession>A0A942I8W6</accession>
<gene>
    <name evidence="3" type="ORF">KEU06_08485</name>
</gene>
<dbReference type="SUPFAM" id="SSF51120">
    <property type="entry name" value="beta-Roll"/>
    <property type="match status" value="1"/>
</dbReference>
<comment type="caution">
    <text evidence="3">The sequence shown here is derived from an EMBL/GenBank/DDBJ whole genome shotgun (WGS) entry which is preliminary data.</text>
</comment>
<dbReference type="EMBL" id="JAGWCR010000004">
    <property type="protein sequence ID" value="MBS3648666.1"/>
    <property type="molecule type" value="Genomic_DNA"/>
</dbReference>
<dbReference type="AlphaFoldDB" id="A0A942I8W6"/>
<dbReference type="Gene3D" id="2.150.10.10">
    <property type="entry name" value="Serralysin-like metalloprotease, C-terminal"/>
    <property type="match status" value="1"/>
</dbReference>
<dbReference type="PANTHER" id="PTHR38340">
    <property type="entry name" value="S-LAYER PROTEIN"/>
    <property type="match status" value="1"/>
</dbReference>
<keyword evidence="4" id="KW-1185">Reference proteome</keyword>
<dbReference type="InterPro" id="IPR050557">
    <property type="entry name" value="RTX_toxin/Mannuronan_C5-epim"/>
</dbReference>
<comment type="subcellular location">
    <subcellularLocation>
        <location evidence="1">Secreted</location>
    </subcellularLocation>
</comment>
<dbReference type="GO" id="GO:0005576">
    <property type="term" value="C:extracellular region"/>
    <property type="evidence" value="ECO:0007669"/>
    <property type="project" value="UniProtKB-SubCell"/>
</dbReference>
<organism evidence="3 4">
    <name type="scientific">Pseudaminobacter soli</name>
    <name type="common">ex Zhang et al. 2022</name>
    <dbReference type="NCBI Taxonomy" id="2831468"/>
    <lineage>
        <taxon>Bacteria</taxon>
        <taxon>Pseudomonadati</taxon>
        <taxon>Pseudomonadota</taxon>
        <taxon>Alphaproteobacteria</taxon>
        <taxon>Hyphomicrobiales</taxon>
        <taxon>Phyllobacteriaceae</taxon>
        <taxon>Pseudaminobacter</taxon>
    </lineage>
</organism>
<evidence type="ECO:0000313" key="3">
    <source>
        <dbReference type="EMBL" id="MBS3648666.1"/>
    </source>
</evidence>
<evidence type="ECO:0000256" key="1">
    <source>
        <dbReference type="ARBA" id="ARBA00004613"/>
    </source>
</evidence>
<dbReference type="PRINTS" id="PR00313">
    <property type="entry name" value="CABNDNGRPT"/>
</dbReference>
<proteinExistence type="predicted"/>
<dbReference type="Pfam" id="PF00353">
    <property type="entry name" value="HemolysinCabind"/>
    <property type="match status" value="2"/>
</dbReference>
<sequence>MSGGAGNDTYIVGSIGDQTIESAGGGTDTVKSSISWTLASYIERLELQGSGNLNGTGNALANTIRGNSGDNTLKGGAGNDFLAGALGKDTLVGGAGADTFFFDTALGAGNVDTITDFDVPSDTIRLENSVFKAIVGTGILTAAQFVKNASGKAMDANDRIIYETDTGRLIYDSNGSASGGAVEFAVLKPGLALTAADFVIV</sequence>
<name>A0A942I8W6_9HYPH</name>
<dbReference type="PANTHER" id="PTHR38340:SF1">
    <property type="entry name" value="S-LAYER PROTEIN"/>
    <property type="match status" value="1"/>
</dbReference>
<dbReference type="InterPro" id="IPR018511">
    <property type="entry name" value="Hemolysin-typ_Ca-bd_CS"/>
</dbReference>
<dbReference type="InterPro" id="IPR011049">
    <property type="entry name" value="Serralysin-like_metalloprot_C"/>
</dbReference>
<evidence type="ECO:0000256" key="2">
    <source>
        <dbReference type="ARBA" id="ARBA00022525"/>
    </source>
</evidence>
<dbReference type="Proteomes" id="UP000680348">
    <property type="component" value="Unassembled WGS sequence"/>
</dbReference>
<reference evidence="3" key="1">
    <citation type="submission" date="2021-04" db="EMBL/GenBank/DDBJ databases">
        <title>Pseudaminobacter soli sp. nov., isolated from paddy soil contaminated by heavy metals.</title>
        <authorList>
            <person name="Zhang K."/>
        </authorList>
    </citation>
    <scope>NUCLEOTIDE SEQUENCE</scope>
    <source>
        <strain evidence="3">19-2017</strain>
    </source>
</reference>